<gene>
    <name evidence="15" type="primary">trpE</name>
    <name evidence="18" type="ORF">FB557_2146</name>
</gene>
<dbReference type="PRINTS" id="PR00095">
    <property type="entry name" value="ANTSNTHASEI"/>
</dbReference>
<dbReference type="GO" id="GO:0046872">
    <property type="term" value="F:metal ion binding"/>
    <property type="evidence" value="ECO:0007669"/>
    <property type="project" value="UniProtKB-KW"/>
</dbReference>
<dbReference type="PANTHER" id="PTHR11236:SF46">
    <property type="entry name" value="ANTHRANILATE SYNTHASE COMPONENT 1"/>
    <property type="match status" value="1"/>
</dbReference>
<evidence type="ECO:0000256" key="4">
    <source>
        <dbReference type="ARBA" id="ARBA00011575"/>
    </source>
</evidence>
<evidence type="ECO:0000256" key="10">
    <source>
        <dbReference type="ARBA" id="ARBA00022842"/>
    </source>
</evidence>
<dbReference type="AlphaFoldDB" id="A0A560WAV4"/>
<protein>
    <recommendedName>
        <fullName evidence="6 15">Anthranilate synthase component 1</fullName>
        <ecNumber evidence="5 15">4.1.3.27</ecNumber>
    </recommendedName>
</protein>
<feature type="domain" description="Chorismate-utilising enzyme C-terminal" evidence="16">
    <location>
        <begin position="240"/>
        <end position="497"/>
    </location>
</feature>
<evidence type="ECO:0000256" key="6">
    <source>
        <dbReference type="ARBA" id="ARBA00020653"/>
    </source>
</evidence>
<dbReference type="Pfam" id="PF04715">
    <property type="entry name" value="Anth_synt_I_N"/>
    <property type="match status" value="1"/>
</dbReference>
<keyword evidence="7 15" id="KW-0028">Amino-acid biosynthesis</keyword>
<dbReference type="Proteomes" id="UP000315628">
    <property type="component" value="Unassembled WGS sequence"/>
</dbReference>
<organism evidence="18 19">
    <name type="scientific">Marihabitans asiaticum</name>
    <dbReference type="NCBI Taxonomy" id="415218"/>
    <lineage>
        <taxon>Bacteria</taxon>
        <taxon>Bacillati</taxon>
        <taxon>Actinomycetota</taxon>
        <taxon>Actinomycetes</taxon>
        <taxon>Micrococcales</taxon>
        <taxon>Intrasporangiaceae</taxon>
        <taxon>Marihabitans</taxon>
    </lineage>
</organism>
<dbReference type="InterPro" id="IPR006805">
    <property type="entry name" value="Anth_synth_I_N"/>
</dbReference>
<evidence type="ECO:0000313" key="19">
    <source>
        <dbReference type="Proteomes" id="UP000315628"/>
    </source>
</evidence>
<evidence type="ECO:0000259" key="17">
    <source>
        <dbReference type="Pfam" id="PF04715"/>
    </source>
</evidence>
<proteinExistence type="inferred from homology"/>
<dbReference type="Gene3D" id="3.60.120.10">
    <property type="entry name" value="Anthranilate synthase"/>
    <property type="match status" value="1"/>
</dbReference>
<dbReference type="NCBIfam" id="NF010086">
    <property type="entry name" value="PRK13571.1"/>
    <property type="match status" value="1"/>
</dbReference>
<name>A0A560WAV4_9MICO</name>
<evidence type="ECO:0000313" key="18">
    <source>
        <dbReference type="EMBL" id="TWD14722.1"/>
    </source>
</evidence>
<comment type="caution">
    <text evidence="18">The sequence shown here is derived from an EMBL/GenBank/DDBJ whole genome shotgun (WGS) entry which is preliminary data.</text>
</comment>
<evidence type="ECO:0000256" key="5">
    <source>
        <dbReference type="ARBA" id="ARBA00012266"/>
    </source>
</evidence>
<keyword evidence="12 15" id="KW-0456">Lyase</keyword>
<evidence type="ECO:0000256" key="12">
    <source>
        <dbReference type="ARBA" id="ARBA00023239"/>
    </source>
</evidence>
<keyword evidence="11 15" id="KW-0057">Aromatic amino acid biosynthesis</keyword>
<dbReference type="InterPro" id="IPR005256">
    <property type="entry name" value="Anth_synth_I_PabB"/>
</dbReference>
<keyword evidence="8 15" id="KW-0479">Metal-binding</keyword>
<evidence type="ECO:0000256" key="8">
    <source>
        <dbReference type="ARBA" id="ARBA00022723"/>
    </source>
</evidence>
<accession>A0A560WAV4</accession>
<dbReference type="OrthoDB" id="3518032at2"/>
<dbReference type="InterPro" id="IPR005801">
    <property type="entry name" value="ADC_synthase"/>
</dbReference>
<comment type="subunit">
    <text evidence="4 15">Heterotetramer consisting of two non-identical subunits: a beta subunit (TrpG) and a large alpha subunit (TrpE).</text>
</comment>
<dbReference type="InterPro" id="IPR019999">
    <property type="entry name" value="Anth_synth_I-like"/>
</dbReference>
<keyword evidence="9 15" id="KW-0822">Tryptophan biosynthesis</keyword>
<evidence type="ECO:0000256" key="9">
    <source>
        <dbReference type="ARBA" id="ARBA00022822"/>
    </source>
</evidence>
<reference evidence="18 19" key="1">
    <citation type="submission" date="2019-06" db="EMBL/GenBank/DDBJ databases">
        <title>Sequencing the genomes of 1000 actinobacteria strains.</title>
        <authorList>
            <person name="Klenk H.-P."/>
        </authorList>
    </citation>
    <scope>NUCLEOTIDE SEQUENCE [LARGE SCALE GENOMIC DNA]</scope>
    <source>
        <strain evidence="18 19">DSM 18935</strain>
    </source>
</reference>
<dbReference type="RefSeq" id="WP_144857561.1">
    <property type="nucleotide sequence ID" value="NZ_BAAAYT010000002.1"/>
</dbReference>
<dbReference type="UniPathway" id="UPA00035">
    <property type="reaction ID" value="UER00040"/>
</dbReference>
<keyword evidence="19" id="KW-1185">Reference proteome</keyword>
<sequence length="516" mass="55280">MTGVPELGYGGTWPDADAFAVLARDRRVIPVVRRLMADGETPVSVYRKLAKGEPGTFLLESAEQGVWSRWSIIGAASRATLTEKDGRAVWIGEPPVGVPTEGAPTEVLRATLEVLATEPVEGLPPLTSGMVGAVSYDAVRRWERVPADLPDTLGLPELGMVLATDVAVLDHLDGSLLLVANAINYDNSPERADEAYADAVRRLDAMTQALALPSPSSVATVDADAAARLLAGVSSDVTAARYEEIVEEAKEDIRSGEVFQVVLSQRFSVSCTADPLDVYRALRAANPSPYMYYFRLPRPDGSTYDVVGGSPEALVTVTGREALTHPIAGTRPRGKVADDDVRLSEELLADAKERAEHLMLVDLSRNDLQRVCEPGTVDCLELMTVRRYSHVMHLESTVVGTMREEASAYDVLTATFPAGTLSGAPKPRALELIEHYERSRRGVYGGVVGYLDFHGDMDMAIAIRTAVIVDGQAHVQAGAGIVADSVPHLEHEECVNKAAATLRAVATASAMRTVGG</sequence>
<dbReference type="NCBIfam" id="TIGR00564">
    <property type="entry name" value="trpE_most"/>
    <property type="match status" value="1"/>
</dbReference>
<dbReference type="GO" id="GO:0004049">
    <property type="term" value="F:anthranilate synthase activity"/>
    <property type="evidence" value="ECO:0007669"/>
    <property type="project" value="UniProtKB-EC"/>
</dbReference>
<evidence type="ECO:0000259" key="16">
    <source>
        <dbReference type="Pfam" id="PF00425"/>
    </source>
</evidence>
<keyword evidence="10 15" id="KW-0460">Magnesium</keyword>
<dbReference type="GO" id="GO:0000162">
    <property type="term" value="P:L-tryptophan biosynthetic process"/>
    <property type="evidence" value="ECO:0007669"/>
    <property type="project" value="UniProtKB-UniPathway"/>
</dbReference>
<evidence type="ECO:0000256" key="15">
    <source>
        <dbReference type="RuleBase" id="RU364045"/>
    </source>
</evidence>
<dbReference type="InterPro" id="IPR015890">
    <property type="entry name" value="Chorismate_C"/>
</dbReference>
<dbReference type="SUPFAM" id="SSF56322">
    <property type="entry name" value="ADC synthase"/>
    <property type="match status" value="1"/>
</dbReference>
<evidence type="ECO:0000256" key="7">
    <source>
        <dbReference type="ARBA" id="ARBA00022605"/>
    </source>
</evidence>
<comment type="function">
    <text evidence="13 15">Part of a heterotetrameric complex that catalyzes the two-step biosynthesis of anthranilate, an intermediate in the biosynthesis of L-tryptophan. In the first step, the glutamine-binding beta subunit (TrpG) of anthranilate synthase (AS) provides the glutamine amidotransferase activity which generates ammonia as a substrate that, along with chorismate, is used in the second step, catalyzed by the large alpha subunit of AS (TrpE) to produce anthranilate. In the absence of TrpG, TrpE can synthesize anthranilate directly from chorismate and high concentrations of ammonia.</text>
</comment>
<dbReference type="EMBL" id="VIUW01000003">
    <property type="protein sequence ID" value="TWD14722.1"/>
    <property type="molecule type" value="Genomic_DNA"/>
</dbReference>
<comment type="catalytic activity">
    <reaction evidence="14 15">
        <text>chorismate + L-glutamine = anthranilate + pyruvate + L-glutamate + H(+)</text>
        <dbReference type="Rhea" id="RHEA:21732"/>
        <dbReference type="ChEBI" id="CHEBI:15361"/>
        <dbReference type="ChEBI" id="CHEBI:15378"/>
        <dbReference type="ChEBI" id="CHEBI:16567"/>
        <dbReference type="ChEBI" id="CHEBI:29748"/>
        <dbReference type="ChEBI" id="CHEBI:29985"/>
        <dbReference type="ChEBI" id="CHEBI:58359"/>
        <dbReference type="EC" id="4.1.3.27"/>
    </reaction>
</comment>
<evidence type="ECO:0000256" key="14">
    <source>
        <dbReference type="ARBA" id="ARBA00047683"/>
    </source>
</evidence>
<evidence type="ECO:0000256" key="13">
    <source>
        <dbReference type="ARBA" id="ARBA00025634"/>
    </source>
</evidence>
<evidence type="ECO:0000256" key="1">
    <source>
        <dbReference type="ARBA" id="ARBA00001946"/>
    </source>
</evidence>
<dbReference type="EC" id="4.1.3.27" evidence="5 15"/>
<dbReference type="Pfam" id="PF00425">
    <property type="entry name" value="Chorismate_bind"/>
    <property type="match status" value="1"/>
</dbReference>
<comment type="similarity">
    <text evidence="3 15">Belongs to the anthranilate synthase component I family.</text>
</comment>
<comment type="cofactor">
    <cofactor evidence="1 15">
        <name>Mg(2+)</name>
        <dbReference type="ChEBI" id="CHEBI:18420"/>
    </cofactor>
</comment>
<evidence type="ECO:0000256" key="11">
    <source>
        <dbReference type="ARBA" id="ARBA00023141"/>
    </source>
</evidence>
<evidence type="ECO:0000256" key="3">
    <source>
        <dbReference type="ARBA" id="ARBA00009562"/>
    </source>
</evidence>
<comment type="pathway">
    <text evidence="2 15">Amino-acid biosynthesis; L-tryptophan biosynthesis; L-tryptophan from chorismate: step 1/5.</text>
</comment>
<dbReference type="PANTHER" id="PTHR11236">
    <property type="entry name" value="AMINOBENZOATE/ANTHRANILATE SYNTHASE"/>
    <property type="match status" value="1"/>
</dbReference>
<feature type="domain" description="Anthranilate synthase component I N-terminal" evidence="17">
    <location>
        <begin position="39"/>
        <end position="177"/>
    </location>
</feature>
<evidence type="ECO:0000256" key="2">
    <source>
        <dbReference type="ARBA" id="ARBA00004873"/>
    </source>
</evidence>